<dbReference type="RefSeq" id="XP_060332376.1">
    <property type="nucleotide sequence ID" value="XM_060481442.1"/>
</dbReference>
<keyword evidence="1" id="KW-0812">Transmembrane</keyword>
<sequence length="157" mass="17068">MENGKGLFFKVGLSYKCRRCGIPSHYPLSPGVKMGHGPSRHKTYPVSPAVGHAGACPFCSGTTPDSDEPESSSTSLGKRMIDDNDITSIFMIAGALLGMLLLIAAFIVWRRRNREISVIENEILHTTTLPAQVDLEGGSNGKMTLDFQEAPPAYYHD</sequence>
<dbReference type="Proteomes" id="UP001175211">
    <property type="component" value="Unassembled WGS sequence"/>
</dbReference>
<organism evidence="2 3">
    <name type="scientific">Armillaria tabescens</name>
    <name type="common">Ringless honey mushroom</name>
    <name type="synonym">Agaricus tabescens</name>
    <dbReference type="NCBI Taxonomy" id="1929756"/>
    <lineage>
        <taxon>Eukaryota</taxon>
        <taxon>Fungi</taxon>
        <taxon>Dikarya</taxon>
        <taxon>Basidiomycota</taxon>
        <taxon>Agaricomycotina</taxon>
        <taxon>Agaricomycetes</taxon>
        <taxon>Agaricomycetidae</taxon>
        <taxon>Agaricales</taxon>
        <taxon>Marasmiineae</taxon>
        <taxon>Physalacriaceae</taxon>
        <taxon>Desarmillaria</taxon>
    </lineage>
</organism>
<feature type="transmembrane region" description="Helical" evidence="1">
    <location>
        <begin position="86"/>
        <end position="109"/>
    </location>
</feature>
<dbReference type="GeneID" id="85364990"/>
<protein>
    <submittedName>
        <fullName evidence="2">Uncharacterized protein</fullName>
    </submittedName>
</protein>
<dbReference type="NCBIfam" id="TIGR01167">
    <property type="entry name" value="LPXTG_anchor"/>
    <property type="match status" value="1"/>
</dbReference>
<name>A0AA39N7D8_ARMTA</name>
<evidence type="ECO:0000313" key="3">
    <source>
        <dbReference type="Proteomes" id="UP001175211"/>
    </source>
</evidence>
<reference evidence="2" key="1">
    <citation type="submission" date="2023-06" db="EMBL/GenBank/DDBJ databases">
        <authorList>
            <consortium name="Lawrence Berkeley National Laboratory"/>
            <person name="Ahrendt S."/>
            <person name="Sahu N."/>
            <person name="Indic B."/>
            <person name="Wong-Bajracharya J."/>
            <person name="Merenyi Z."/>
            <person name="Ke H.-M."/>
            <person name="Monk M."/>
            <person name="Kocsube S."/>
            <person name="Drula E."/>
            <person name="Lipzen A."/>
            <person name="Balint B."/>
            <person name="Henrissat B."/>
            <person name="Andreopoulos B."/>
            <person name="Martin F.M."/>
            <person name="Harder C.B."/>
            <person name="Rigling D."/>
            <person name="Ford K.L."/>
            <person name="Foster G.D."/>
            <person name="Pangilinan J."/>
            <person name="Papanicolaou A."/>
            <person name="Barry K."/>
            <person name="LaButti K."/>
            <person name="Viragh M."/>
            <person name="Koriabine M."/>
            <person name="Yan M."/>
            <person name="Riley R."/>
            <person name="Champramary S."/>
            <person name="Plett K.L."/>
            <person name="Tsai I.J."/>
            <person name="Slot J."/>
            <person name="Sipos G."/>
            <person name="Plett J."/>
            <person name="Nagy L.G."/>
            <person name="Grigoriev I.V."/>
        </authorList>
    </citation>
    <scope>NUCLEOTIDE SEQUENCE</scope>
    <source>
        <strain evidence="2">CCBAS 213</strain>
    </source>
</reference>
<dbReference type="AlphaFoldDB" id="A0AA39N7D8"/>
<accession>A0AA39N7D8</accession>
<dbReference type="EMBL" id="JAUEPS010000013">
    <property type="protein sequence ID" value="KAK0460250.1"/>
    <property type="molecule type" value="Genomic_DNA"/>
</dbReference>
<keyword evidence="3" id="KW-1185">Reference proteome</keyword>
<keyword evidence="1" id="KW-1133">Transmembrane helix</keyword>
<proteinExistence type="predicted"/>
<gene>
    <name evidence="2" type="ORF">EV420DRAFT_256438</name>
</gene>
<keyword evidence="1" id="KW-0472">Membrane</keyword>
<evidence type="ECO:0000256" key="1">
    <source>
        <dbReference type="SAM" id="Phobius"/>
    </source>
</evidence>
<evidence type="ECO:0000313" key="2">
    <source>
        <dbReference type="EMBL" id="KAK0460250.1"/>
    </source>
</evidence>
<comment type="caution">
    <text evidence="2">The sequence shown here is derived from an EMBL/GenBank/DDBJ whole genome shotgun (WGS) entry which is preliminary data.</text>
</comment>